<keyword evidence="9" id="KW-1185">Reference proteome</keyword>
<dbReference type="InterPro" id="IPR020826">
    <property type="entry name" value="Transketolase_BS"/>
</dbReference>
<protein>
    <submittedName>
        <fullName evidence="6 7">Transketolase</fullName>
    </submittedName>
</protein>
<evidence type="ECO:0000313" key="9">
    <source>
        <dbReference type="Proteomes" id="UP000266262"/>
    </source>
</evidence>
<evidence type="ECO:0000313" key="8">
    <source>
        <dbReference type="Proteomes" id="UP000094757"/>
    </source>
</evidence>
<evidence type="ECO:0000259" key="5">
    <source>
        <dbReference type="SMART" id="SM00861"/>
    </source>
</evidence>
<evidence type="ECO:0000256" key="4">
    <source>
        <dbReference type="ARBA" id="ARBA00023052"/>
    </source>
</evidence>
<feature type="domain" description="Transketolase-like pyrimidine-binding" evidence="5">
    <location>
        <begin position="15"/>
        <end position="181"/>
    </location>
</feature>
<dbReference type="Gene3D" id="3.40.50.920">
    <property type="match status" value="1"/>
</dbReference>
<dbReference type="PANTHER" id="PTHR43825:SF1">
    <property type="entry name" value="TRANSKETOLASE-LIKE PYRIMIDINE-BINDING DOMAIN-CONTAINING PROTEIN"/>
    <property type="match status" value="1"/>
</dbReference>
<dbReference type="FunFam" id="3.40.50.970:FF:000129">
    <property type="entry name" value="Transketolase"/>
    <property type="match status" value="1"/>
</dbReference>
<accession>A0A1B3WD62</accession>
<sequence>MCSVCKRSAGGRVMKATRQAYGETLRELGGQNTDIVVLDADLSCSTNTATFAKEYPNRFFNTGIAESNMIGVAAGLATAGKIPFASTFAVFGAGRAYEQIRNSVCYPNLNVKIAVTHAGLTVGEDGATHQMLEDLSLMRALPNMSVVVPADALETAQVIRWAADYKGPVYIRLGRAKVEDIPELDKEFKPGISTTLCEGKDITLIACGIMTIKAIKAAEILKEEGIFARVINMSSIKPIDSKAIAKAAKETGAIVTCEEHTIMGGLGSAVAEIVVRSHPVPMAMVGTQDVFGQSGKADELLDVYGLTAEHIAEEARKLMEDK</sequence>
<comment type="similarity">
    <text evidence="2">Belongs to the transketolase family.</text>
</comment>
<evidence type="ECO:0000256" key="3">
    <source>
        <dbReference type="ARBA" id="ARBA00022679"/>
    </source>
</evidence>
<comment type="cofactor">
    <cofactor evidence="1">
        <name>thiamine diphosphate</name>
        <dbReference type="ChEBI" id="CHEBI:58937"/>
    </cofactor>
</comment>
<dbReference type="AlphaFoldDB" id="A0A1B3WD62"/>
<dbReference type="Gene3D" id="3.40.50.970">
    <property type="match status" value="1"/>
</dbReference>
<reference evidence="6" key="1">
    <citation type="submission" date="2016-08" db="EMBL/GenBank/DDBJ databases">
        <authorList>
            <person name="Seilhamer J.J."/>
        </authorList>
    </citation>
    <scope>NUCLEOTIDE SEQUENCE [LARGE SCALE GENOMIC DNA]</scope>
    <source>
        <strain evidence="6">F0677</strain>
    </source>
</reference>
<dbReference type="EMBL" id="QWKU01000001">
    <property type="protein sequence ID" value="RID94145.1"/>
    <property type="molecule type" value="Genomic_DNA"/>
</dbReference>
<dbReference type="InterPro" id="IPR033248">
    <property type="entry name" value="Transketolase_C"/>
</dbReference>
<keyword evidence="4" id="KW-0786">Thiamine pyrophosphate</keyword>
<dbReference type="InterPro" id="IPR029061">
    <property type="entry name" value="THDP-binding"/>
</dbReference>
<proteinExistence type="inferred from homology"/>
<evidence type="ECO:0000313" key="7">
    <source>
        <dbReference type="EMBL" id="RID94145.1"/>
    </source>
</evidence>
<reference evidence="7 9" key="3">
    <citation type="submission" date="2018-08" db="EMBL/GenBank/DDBJ databases">
        <title>Draft genome sequence of Dialister pneumosintes KCOM 1685.</title>
        <authorList>
            <person name="Kook J.-K."/>
            <person name="Park S.-N."/>
            <person name="Lim Y.K."/>
        </authorList>
    </citation>
    <scope>NUCLEOTIDE SEQUENCE [LARGE SCALE GENOMIC DNA]</scope>
    <source>
        <strain evidence="7 9">KCOM 1685</strain>
    </source>
</reference>
<dbReference type="STRING" id="39950.BCB69_02230"/>
<evidence type="ECO:0000313" key="6">
    <source>
        <dbReference type="EMBL" id="AOH38893.1"/>
    </source>
</evidence>
<dbReference type="OrthoDB" id="8732661at2"/>
<organism evidence="6 8">
    <name type="scientific">Dialister pneumosintes</name>
    <dbReference type="NCBI Taxonomy" id="39950"/>
    <lineage>
        <taxon>Bacteria</taxon>
        <taxon>Bacillati</taxon>
        <taxon>Bacillota</taxon>
        <taxon>Negativicutes</taxon>
        <taxon>Veillonellales</taxon>
        <taxon>Veillonellaceae</taxon>
        <taxon>Dialister</taxon>
    </lineage>
</organism>
<dbReference type="SUPFAM" id="SSF52922">
    <property type="entry name" value="TK C-terminal domain-like"/>
    <property type="match status" value="1"/>
</dbReference>
<dbReference type="SMART" id="SM00861">
    <property type="entry name" value="Transket_pyr"/>
    <property type="match status" value="1"/>
</dbReference>
<dbReference type="SUPFAM" id="SSF52518">
    <property type="entry name" value="Thiamin diphosphate-binding fold (THDP-binding)"/>
    <property type="match status" value="1"/>
</dbReference>
<dbReference type="KEGG" id="dpn:BCB69_02230"/>
<dbReference type="PROSITE" id="PS00802">
    <property type="entry name" value="TRANSKETOLASE_2"/>
    <property type="match status" value="1"/>
</dbReference>
<reference evidence="8" key="2">
    <citation type="submission" date="2016-08" db="EMBL/GenBank/DDBJ databases">
        <authorList>
            <person name="Holder M.E."/>
            <person name="Ajami N.J."/>
            <person name="Petrosino J.F."/>
        </authorList>
    </citation>
    <scope>NUCLEOTIDE SEQUENCE [LARGE SCALE GENOMIC DNA]</scope>
    <source>
        <strain evidence="8">F0677</strain>
    </source>
</reference>
<dbReference type="GO" id="GO:0016740">
    <property type="term" value="F:transferase activity"/>
    <property type="evidence" value="ECO:0007669"/>
    <property type="project" value="UniProtKB-KW"/>
</dbReference>
<dbReference type="Pfam" id="PF02779">
    <property type="entry name" value="Transket_pyr"/>
    <property type="match status" value="1"/>
</dbReference>
<evidence type="ECO:0000256" key="2">
    <source>
        <dbReference type="ARBA" id="ARBA00007131"/>
    </source>
</evidence>
<dbReference type="Proteomes" id="UP000266262">
    <property type="component" value="Unassembled WGS sequence"/>
</dbReference>
<dbReference type="InterPro" id="IPR009014">
    <property type="entry name" value="Transketo_C/PFOR_II"/>
</dbReference>
<gene>
    <name evidence="6" type="ORF">BCB69_02230</name>
    <name evidence="7" type="ORF">DX915_00965</name>
</gene>
<dbReference type="PANTHER" id="PTHR43825">
    <property type="entry name" value="PYRUVATE DEHYDROGENASE E1 COMPONENT"/>
    <property type="match status" value="1"/>
</dbReference>
<dbReference type="InterPro" id="IPR051157">
    <property type="entry name" value="PDH/Transketolase"/>
</dbReference>
<dbReference type="InterPro" id="IPR005475">
    <property type="entry name" value="Transketolase-like_Pyr-bd"/>
</dbReference>
<name>A0A1B3WD62_9FIRM</name>
<dbReference type="Proteomes" id="UP000094757">
    <property type="component" value="Chromosome"/>
</dbReference>
<evidence type="ECO:0000256" key="1">
    <source>
        <dbReference type="ARBA" id="ARBA00001964"/>
    </source>
</evidence>
<keyword evidence="3" id="KW-0808">Transferase</keyword>
<dbReference type="Pfam" id="PF02780">
    <property type="entry name" value="Transketolase_C"/>
    <property type="match status" value="1"/>
</dbReference>
<dbReference type="EMBL" id="CP017037">
    <property type="protein sequence ID" value="AOH38893.1"/>
    <property type="molecule type" value="Genomic_DNA"/>
</dbReference>
<dbReference type="CDD" id="cd07033">
    <property type="entry name" value="TPP_PYR_DXS_TK_like"/>
    <property type="match status" value="1"/>
</dbReference>